<comment type="caution">
    <text evidence="2">The sequence shown here is derived from an EMBL/GenBank/DDBJ whole genome shotgun (WGS) entry which is preliminary data.</text>
</comment>
<evidence type="ECO:0000313" key="2">
    <source>
        <dbReference type="EMBL" id="KAL0005250.1"/>
    </source>
</evidence>
<evidence type="ECO:0000259" key="1">
    <source>
        <dbReference type="Pfam" id="PF04937"/>
    </source>
</evidence>
<dbReference type="Pfam" id="PF04937">
    <property type="entry name" value="DUF659"/>
    <property type="match status" value="1"/>
</dbReference>
<accession>A0AAW2D3V9</accession>
<evidence type="ECO:0000313" key="3">
    <source>
        <dbReference type="Proteomes" id="UP001459277"/>
    </source>
</evidence>
<dbReference type="InterPro" id="IPR007021">
    <property type="entry name" value="DUF659"/>
</dbReference>
<name>A0AAW2D3V9_9ROSI</name>
<dbReference type="PANTHER" id="PTHR32166:SF81">
    <property type="entry name" value="OS06G0658400 PROTEIN"/>
    <property type="match status" value="1"/>
</dbReference>
<keyword evidence="3" id="KW-1185">Reference proteome</keyword>
<dbReference type="AlphaFoldDB" id="A0AAW2D3V9"/>
<protein>
    <recommendedName>
        <fullName evidence="1">DUF659 domain-containing protein</fullName>
    </recommendedName>
</protein>
<proteinExistence type="predicted"/>
<dbReference type="EMBL" id="JAZDWU010000004">
    <property type="protein sequence ID" value="KAL0005250.1"/>
    <property type="molecule type" value="Genomic_DNA"/>
</dbReference>
<dbReference type="Proteomes" id="UP001459277">
    <property type="component" value="Unassembled WGS sequence"/>
</dbReference>
<sequence>MFYTDGLPFHFARNPNYHNSYAYAATYNIPGYVPPGYNALRTTLLQKERANVERLLKPIKDSWLANGVSIVSDGWSDPQRRPLINIMVASDRGPVFIKAIDGSSEFKDKHFIARVLKYAIKDIGHEKVDQIIIDNAIVMKAAGALFEENSKRVPPHQDHEISIERSKSLERFFEDENGLRVVKVEFVTFSGGRFPSLDALTDR</sequence>
<organism evidence="2 3">
    <name type="scientific">Lithocarpus litseifolius</name>
    <dbReference type="NCBI Taxonomy" id="425828"/>
    <lineage>
        <taxon>Eukaryota</taxon>
        <taxon>Viridiplantae</taxon>
        <taxon>Streptophyta</taxon>
        <taxon>Embryophyta</taxon>
        <taxon>Tracheophyta</taxon>
        <taxon>Spermatophyta</taxon>
        <taxon>Magnoliopsida</taxon>
        <taxon>eudicotyledons</taxon>
        <taxon>Gunneridae</taxon>
        <taxon>Pentapetalae</taxon>
        <taxon>rosids</taxon>
        <taxon>fabids</taxon>
        <taxon>Fagales</taxon>
        <taxon>Fagaceae</taxon>
        <taxon>Lithocarpus</taxon>
    </lineage>
</organism>
<reference evidence="2 3" key="1">
    <citation type="submission" date="2024-01" db="EMBL/GenBank/DDBJ databases">
        <title>A telomere-to-telomere, gap-free genome of sweet tea (Lithocarpus litseifolius).</title>
        <authorList>
            <person name="Zhou J."/>
        </authorList>
    </citation>
    <scope>NUCLEOTIDE SEQUENCE [LARGE SCALE GENOMIC DNA]</scope>
    <source>
        <strain evidence="2">Zhou-2022a</strain>
        <tissue evidence="2">Leaf</tissue>
    </source>
</reference>
<feature type="domain" description="DUF659" evidence="1">
    <location>
        <begin position="35"/>
        <end position="152"/>
    </location>
</feature>
<dbReference type="PANTHER" id="PTHR32166">
    <property type="entry name" value="OSJNBA0013A04.12 PROTEIN"/>
    <property type="match status" value="1"/>
</dbReference>
<gene>
    <name evidence="2" type="ORF">SO802_012811</name>
</gene>